<name>A0A9P6TTP9_9FUNG</name>
<dbReference type="GO" id="GO:0000288">
    <property type="term" value="P:nuclear-transcribed mRNA catabolic process, deadenylation-dependent decay"/>
    <property type="evidence" value="ECO:0007669"/>
    <property type="project" value="TreeGrafter"/>
</dbReference>
<keyword evidence="4" id="KW-0694">RNA-binding</keyword>
<gene>
    <name evidence="10" type="primary">PUF3_1</name>
    <name evidence="10" type="ORF">BG011_001933</name>
</gene>
<feature type="repeat" description="Pumilio" evidence="7">
    <location>
        <begin position="116"/>
        <end position="151"/>
    </location>
</feature>
<feature type="domain" description="PUM-HD" evidence="9">
    <location>
        <begin position="1"/>
        <end position="353"/>
    </location>
</feature>
<evidence type="ECO:0000256" key="1">
    <source>
        <dbReference type="ARBA" id="ARBA00004496"/>
    </source>
</evidence>
<dbReference type="PROSITE" id="PS50303">
    <property type="entry name" value="PUM_HD"/>
    <property type="match status" value="1"/>
</dbReference>
<evidence type="ECO:0000256" key="8">
    <source>
        <dbReference type="SAM" id="MobiDB-lite"/>
    </source>
</evidence>
<comment type="similarity">
    <text evidence="5">Belongs to the PUF3 family.</text>
</comment>
<dbReference type="InterPro" id="IPR033133">
    <property type="entry name" value="PUM-HD"/>
</dbReference>
<sequence length="401" mass="44119">DRKYELKDIAGSVVEFSGDQHGSRFIQQRLETATDEEKAMVFDEILPHALQLMTDVFGNYVIQKFFEYGAQEHKSMLAKQMEGHVLSLTLQMYGCRVVQKALEHVMGDEQAALVKELEGHVLRCVKDQNGNHVIQKAIECVPAEHIQFVTNAFTGQVYTLATHPYGCRVIQRMLEHCTDTKKPLMEELHRYIPNLVQDQYGNYVIQHILERGKPAEKSLVVSKVLGQVLQLSKHKFASNVVEKCVAYGSASDRQKLIEEVIAPTPNSATANATATGNSNKTDTAAAAAAASSATSPLVLMMKDQFANYVVQKMLDVVDGEQRDILVAKIKPHLQSLKKYTYGKHLITKVEKLMAMNEPRSALDSFITLSSPAVSVGSLTPSPGSPVVAPAPSIPTGTATEV</sequence>
<dbReference type="Gene3D" id="1.25.10.10">
    <property type="entry name" value="Leucine-rich Repeat Variant"/>
    <property type="match status" value="1"/>
</dbReference>
<accession>A0A9P6TTP9</accession>
<dbReference type="EMBL" id="JAAAJA010001562">
    <property type="protein sequence ID" value="KAG0247158.1"/>
    <property type="molecule type" value="Genomic_DNA"/>
</dbReference>
<dbReference type="InterPro" id="IPR016024">
    <property type="entry name" value="ARM-type_fold"/>
</dbReference>
<dbReference type="FunFam" id="1.25.10.10:FF:000004">
    <property type="entry name" value="Pumilio homolog 1 isoform 2"/>
    <property type="match status" value="1"/>
</dbReference>
<feature type="repeat" description="Pumilio" evidence="7">
    <location>
        <begin position="8"/>
        <end position="43"/>
    </location>
</feature>
<evidence type="ECO:0000256" key="7">
    <source>
        <dbReference type="PROSITE-ProRule" id="PRU00317"/>
    </source>
</evidence>
<evidence type="ECO:0000256" key="4">
    <source>
        <dbReference type="ARBA" id="ARBA00022884"/>
    </source>
</evidence>
<dbReference type="Pfam" id="PF00806">
    <property type="entry name" value="PUF"/>
    <property type="match status" value="8"/>
</dbReference>
<keyword evidence="2" id="KW-0963">Cytoplasm</keyword>
<keyword evidence="3" id="KW-0677">Repeat</keyword>
<evidence type="ECO:0000256" key="3">
    <source>
        <dbReference type="ARBA" id="ARBA00022737"/>
    </source>
</evidence>
<feature type="repeat" description="Pumilio" evidence="7">
    <location>
        <begin position="80"/>
        <end position="115"/>
    </location>
</feature>
<dbReference type="AlphaFoldDB" id="A0A9P6TTP9"/>
<feature type="compositionally biased region" description="Low complexity" evidence="8">
    <location>
        <begin position="380"/>
        <end position="394"/>
    </location>
</feature>
<feature type="non-terminal residue" evidence="10">
    <location>
        <position position="1"/>
    </location>
</feature>
<evidence type="ECO:0000256" key="2">
    <source>
        <dbReference type="ARBA" id="ARBA00022490"/>
    </source>
</evidence>
<dbReference type="OrthoDB" id="668540at2759"/>
<protein>
    <recommendedName>
        <fullName evidence="6">Pumilio homology domain family member 3</fullName>
    </recommendedName>
</protein>
<feature type="repeat" description="Pumilio" evidence="7">
    <location>
        <begin position="44"/>
        <end position="79"/>
    </location>
</feature>
<comment type="caution">
    <text evidence="10">The sequence shown here is derived from an EMBL/GenBank/DDBJ whole genome shotgun (WGS) entry which is preliminary data.</text>
</comment>
<dbReference type="PANTHER" id="PTHR12537">
    <property type="entry name" value="RNA BINDING PROTEIN PUMILIO-RELATED"/>
    <property type="match status" value="1"/>
</dbReference>
<feature type="repeat" description="Pumilio" evidence="7">
    <location>
        <begin position="187"/>
        <end position="222"/>
    </location>
</feature>
<evidence type="ECO:0000259" key="9">
    <source>
        <dbReference type="PROSITE" id="PS50303"/>
    </source>
</evidence>
<feature type="region of interest" description="Disordered" evidence="8">
    <location>
        <begin position="379"/>
        <end position="401"/>
    </location>
</feature>
<dbReference type="InterPro" id="IPR033712">
    <property type="entry name" value="Pumilio_RNA-bd"/>
</dbReference>
<evidence type="ECO:0000313" key="10">
    <source>
        <dbReference type="EMBL" id="KAG0247158.1"/>
    </source>
</evidence>
<dbReference type="SUPFAM" id="SSF48371">
    <property type="entry name" value="ARM repeat"/>
    <property type="match status" value="1"/>
</dbReference>
<evidence type="ECO:0000256" key="5">
    <source>
        <dbReference type="ARBA" id="ARBA00060736"/>
    </source>
</evidence>
<feature type="repeat" description="Pumilio" evidence="7">
    <location>
        <begin position="292"/>
        <end position="327"/>
    </location>
</feature>
<evidence type="ECO:0000313" key="11">
    <source>
        <dbReference type="Proteomes" id="UP000726737"/>
    </source>
</evidence>
<proteinExistence type="inferred from homology"/>
<dbReference type="InterPro" id="IPR011989">
    <property type="entry name" value="ARM-like"/>
</dbReference>
<dbReference type="SMART" id="SM00025">
    <property type="entry name" value="Pumilio"/>
    <property type="match status" value="8"/>
</dbReference>
<organism evidence="10 11">
    <name type="scientific">Mortierella polycephala</name>
    <dbReference type="NCBI Taxonomy" id="41804"/>
    <lineage>
        <taxon>Eukaryota</taxon>
        <taxon>Fungi</taxon>
        <taxon>Fungi incertae sedis</taxon>
        <taxon>Mucoromycota</taxon>
        <taxon>Mortierellomycotina</taxon>
        <taxon>Mortierellomycetes</taxon>
        <taxon>Mortierellales</taxon>
        <taxon>Mortierellaceae</taxon>
        <taxon>Mortierella</taxon>
    </lineage>
</organism>
<evidence type="ECO:0000256" key="6">
    <source>
        <dbReference type="ARBA" id="ARBA00081811"/>
    </source>
</evidence>
<dbReference type="PROSITE" id="PS50302">
    <property type="entry name" value="PUM"/>
    <property type="match status" value="8"/>
</dbReference>
<dbReference type="Proteomes" id="UP000726737">
    <property type="component" value="Unassembled WGS sequence"/>
</dbReference>
<dbReference type="PANTHER" id="PTHR12537:SF12">
    <property type="entry name" value="MATERNAL PROTEIN PUMILIO"/>
    <property type="match status" value="1"/>
</dbReference>
<feature type="repeat" description="Pumilio" evidence="7">
    <location>
        <begin position="152"/>
        <end position="185"/>
    </location>
</feature>
<dbReference type="GO" id="GO:0005737">
    <property type="term" value="C:cytoplasm"/>
    <property type="evidence" value="ECO:0007669"/>
    <property type="project" value="UniProtKB-SubCell"/>
</dbReference>
<reference evidence="10" key="1">
    <citation type="journal article" date="2020" name="Fungal Divers.">
        <title>Resolving the Mortierellaceae phylogeny through synthesis of multi-gene phylogenetics and phylogenomics.</title>
        <authorList>
            <person name="Vandepol N."/>
            <person name="Liber J."/>
            <person name="Desiro A."/>
            <person name="Na H."/>
            <person name="Kennedy M."/>
            <person name="Barry K."/>
            <person name="Grigoriev I.V."/>
            <person name="Miller A.N."/>
            <person name="O'Donnell K."/>
            <person name="Stajich J.E."/>
            <person name="Bonito G."/>
        </authorList>
    </citation>
    <scope>NUCLEOTIDE SEQUENCE</scope>
    <source>
        <strain evidence="10">KOD948</strain>
    </source>
</reference>
<dbReference type="InterPro" id="IPR001313">
    <property type="entry name" value="Pumilio_RNA-bd_rpt"/>
</dbReference>
<comment type="subcellular location">
    <subcellularLocation>
        <location evidence="1">Cytoplasm</location>
    </subcellularLocation>
</comment>
<feature type="repeat" description="Pumilio" evidence="7">
    <location>
        <begin position="223"/>
        <end position="258"/>
    </location>
</feature>
<dbReference type="GO" id="GO:0003730">
    <property type="term" value="F:mRNA 3'-UTR binding"/>
    <property type="evidence" value="ECO:0007669"/>
    <property type="project" value="TreeGrafter"/>
</dbReference>
<keyword evidence="11" id="KW-1185">Reference proteome</keyword>
<dbReference type="CDD" id="cd07920">
    <property type="entry name" value="Pumilio"/>
    <property type="match status" value="1"/>
</dbReference>